<dbReference type="Proteomes" id="UP000024635">
    <property type="component" value="Unassembled WGS sequence"/>
</dbReference>
<evidence type="ECO:0000256" key="1">
    <source>
        <dbReference type="SAM" id="Coils"/>
    </source>
</evidence>
<accession>A0A016TWD1</accession>
<reference evidence="3" key="1">
    <citation type="journal article" date="2015" name="Nat. Genet.">
        <title>The genome and transcriptome of the zoonotic hookworm Ancylostoma ceylanicum identify infection-specific gene families.</title>
        <authorList>
            <person name="Schwarz E.M."/>
            <person name="Hu Y."/>
            <person name="Antoshechkin I."/>
            <person name="Miller M.M."/>
            <person name="Sternberg P.W."/>
            <person name="Aroian R.V."/>
        </authorList>
    </citation>
    <scope>NUCLEOTIDE SEQUENCE</scope>
    <source>
        <strain evidence="3">HY135</strain>
    </source>
</reference>
<dbReference type="OrthoDB" id="5875150at2759"/>
<evidence type="ECO:0000313" key="2">
    <source>
        <dbReference type="EMBL" id="EYC06663.1"/>
    </source>
</evidence>
<comment type="caution">
    <text evidence="2">The sequence shown here is derived from an EMBL/GenBank/DDBJ whole genome shotgun (WGS) entry which is preliminary data.</text>
</comment>
<sequence>MPLRPRFKEERSEKATELLRLYLERTGTMDALTGWLRKVVEVPAEERPRDALEHLKKNQNQWHGNIRSAAIKNMLEDVQEELAEVLEENRELKRKIAHIEAALLARKVAALNASTKHQKEVSSAAQGTNNTIDKRSVEINNQPSVRGIPYYVVNPAAIPTAPDGVTTANPHSQ</sequence>
<protein>
    <submittedName>
        <fullName evidence="2">Uncharacterized protein</fullName>
    </submittedName>
</protein>
<proteinExistence type="predicted"/>
<dbReference type="AlphaFoldDB" id="A0A016TWD1"/>
<keyword evidence="1" id="KW-0175">Coiled coil</keyword>
<evidence type="ECO:0000313" key="3">
    <source>
        <dbReference type="Proteomes" id="UP000024635"/>
    </source>
</evidence>
<keyword evidence="3" id="KW-1185">Reference proteome</keyword>
<gene>
    <name evidence="2" type="primary">Acey_s0074.g822</name>
    <name evidence="2" type="ORF">Y032_0074g822</name>
</gene>
<feature type="coiled-coil region" evidence="1">
    <location>
        <begin position="68"/>
        <end position="102"/>
    </location>
</feature>
<name>A0A016TWD1_9BILA</name>
<dbReference type="EMBL" id="JARK01001410">
    <property type="protein sequence ID" value="EYC06663.1"/>
    <property type="molecule type" value="Genomic_DNA"/>
</dbReference>
<organism evidence="2 3">
    <name type="scientific">Ancylostoma ceylanicum</name>
    <dbReference type="NCBI Taxonomy" id="53326"/>
    <lineage>
        <taxon>Eukaryota</taxon>
        <taxon>Metazoa</taxon>
        <taxon>Ecdysozoa</taxon>
        <taxon>Nematoda</taxon>
        <taxon>Chromadorea</taxon>
        <taxon>Rhabditida</taxon>
        <taxon>Rhabditina</taxon>
        <taxon>Rhabditomorpha</taxon>
        <taxon>Strongyloidea</taxon>
        <taxon>Ancylostomatidae</taxon>
        <taxon>Ancylostomatinae</taxon>
        <taxon>Ancylostoma</taxon>
    </lineage>
</organism>